<reference evidence="8 9" key="1">
    <citation type="journal article" date="2014" name="Genome Announc.">
        <title>Draft genome sequence of the pathogenic fungus Scedosporium apiospermum.</title>
        <authorList>
            <person name="Vandeputte P."/>
            <person name="Ghamrawi S."/>
            <person name="Rechenmann M."/>
            <person name="Iltis A."/>
            <person name="Giraud S."/>
            <person name="Fleury M."/>
            <person name="Thornton C."/>
            <person name="Delhaes L."/>
            <person name="Meyer W."/>
            <person name="Papon N."/>
            <person name="Bouchara J.P."/>
        </authorList>
    </citation>
    <scope>NUCLEOTIDE SEQUENCE [LARGE SCALE GENOMIC DNA]</scope>
    <source>
        <strain evidence="8 9">IHEM 14462</strain>
    </source>
</reference>
<keyword evidence="5" id="KW-0862">Zinc</keyword>
<dbReference type="OMA" id="WAFINDG"/>
<dbReference type="Proteomes" id="UP000028545">
    <property type="component" value="Unassembled WGS sequence"/>
</dbReference>
<evidence type="ECO:0000256" key="2">
    <source>
        <dbReference type="ARBA" id="ARBA00022723"/>
    </source>
</evidence>
<dbReference type="GO" id="GO:0000978">
    <property type="term" value="F:RNA polymerase II cis-regulatory region sequence-specific DNA binding"/>
    <property type="evidence" value="ECO:0007669"/>
    <property type="project" value="InterPro"/>
</dbReference>
<dbReference type="PANTHER" id="PTHR40626">
    <property type="entry name" value="MIP31509P"/>
    <property type="match status" value="1"/>
</dbReference>
<name>A0A084G103_PSEDA</name>
<comment type="caution">
    <text evidence="8">The sequence shown here is derived from an EMBL/GenBank/DDBJ whole genome shotgun (WGS) entry which is preliminary data.</text>
</comment>
<comment type="subcellular location">
    <subcellularLocation>
        <location evidence="1">Nucleus</location>
    </subcellularLocation>
</comment>
<dbReference type="InterPro" id="IPR051059">
    <property type="entry name" value="VerF-like"/>
</dbReference>
<keyword evidence="9" id="KW-1185">Reference proteome</keyword>
<keyword evidence="6" id="KW-0539">Nucleus</keyword>
<keyword evidence="2" id="KW-0479">Metal-binding</keyword>
<dbReference type="AlphaFoldDB" id="A0A084G103"/>
<dbReference type="KEGG" id="sapo:SAPIO_CDS7046"/>
<dbReference type="PANTHER" id="PTHR40626:SF1">
    <property type="entry name" value="TRANSCRIPTION FACTOR WITH C2H2 AND ZN(2)-CYS(6) DNA BINDING DOMAIN (EUROFUNG)"/>
    <property type="match status" value="1"/>
</dbReference>
<dbReference type="EMBL" id="JOWA01000110">
    <property type="protein sequence ID" value="KEZ41015.1"/>
    <property type="molecule type" value="Genomic_DNA"/>
</dbReference>
<organism evidence="8 9">
    <name type="scientific">Pseudallescheria apiosperma</name>
    <name type="common">Scedosporium apiospermum</name>
    <dbReference type="NCBI Taxonomy" id="563466"/>
    <lineage>
        <taxon>Eukaryota</taxon>
        <taxon>Fungi</taxon>
        <taxon>Dikarya</taxon>
        <taxon>Ascomycota</taxon>
        <taxon>Pezizomycotina</taxon>
        <taxon>Sordariomycetes</taxon>
        <taxon>Hypocreomycetidae</taxon>
        <taxon>Microascales</taxon>
        <taxon>Microascaceae</taxon>
        <taxon>Scedosporium</taxon>
    </lineage>
</organism>
<evidence type="ECO:0000256" key="6">
    <source>
        <dbReference type="ARBA" id="ARBA00023242"/>
    </source>
</evidence>
<evidence type="ECO:0000256" key="3">
    <source>
        <dbReference type="ARBA" id="ARBA00022737"/>
    </source>
</evidence>
<protein>
    <recommendedName>
        <fullName evidence="7">Xylanolytic transcriptional activator regulatory domain-containing protein</fullName>
    </recommendedName>
</protein>
<dbReference type="VEuPathDB" id="FungiDB:SAPIO_CDS7046"/>
<dbReference type="GO" id="GO:0000981">
    <property type="term" value="F:DNA-binding transcription factor activity, RNA polymerase II-specific"/>
    <property type="evidence" value="ECO:0007669"/>
    <property type="project" value="InterPro"/>
</dbReference>
<dbReference type="GO" id="GO:0006351">
    <property type="term" value="P:DNA-templated transcription"/>
    <property type="evidence" value="ECO:0007669"/>
    <property type="project" value="InterPro"/>
</dbReference>
<evidence type="ECO:0000256" key="5">
    <source>
        <dbReference type="ARBA" id="ARBA00022833"/>
    </source>
</evidence>
<dbReference type="InterPro" id="IPR007219">
    <property type="entry name" value="XnlR_reg_dom"/>
</dbReference>
<dbReference type="GO" id="GO:0005634">
    <property type="term" value="C:nucleus"/>
    <property type="evidence" value="ECO:0007669"/>
    <property type="project" value="UniProtKB-SubCell"/>
</dbReference>
<dbReference type="Pfam" id="PF04082">
    <property type="entry name" value="Fungal_trans"/>
    <property type="match status" value="1"/>
</dbReference>
<feature type="domain" description="Xylanolytic transcriptional activator regulatory" evidence="7">
    <location>
        <begin position="19"/>
        <end position="127"/>
    </location>
</feature>
<keyword evidence="3" id="KW-0677">Repeat</keyword>
<dbReference type="RefSeq" id="XP_016640814.1">
    <property type="nucleotide sequence ID" value="XM_016788987.1"/>
</dbReference>
<sequence>MLVDLLRDLNIIGTRHEPDQDWTMFVRKESRIRLAHWAFINDGWFTLFSNHPPAMTFFDMTGHLPCRDELWNADRAASFESLRSQEDFSSSLPCPKFLISALLGDEWTEGTVALFQHLDIKHFLVIIFAFQHVMFHYHTLMLIDNGASILFRGLDRWKQLWDNALSRLNSEERKALGLVKYSAELAFLSRRIVEVASAKEGGTQPKYLQRRVTYDTVALHQFIRQCIG</sequence>
<evidence type="ECO:0000256" key="4">
    <source>
        <dbReference type="ARBA" id="ARBA00022771"/>
    </source>
</evidence>
<dbReference type="GO" id="GO:0000785">
    <property type="term" value="C:chromatin"/>
    <property type="evidence" value="ECO:0007669"/>
    <property type="project" value="TreeGrafter"/>
</dbReference>
<dbReference type="OrthoDB" id="3945418at2759"/>
<gene>
    <name evidence="8" type="ORF">SAPIO_CDS7046</name>
</gene>
<dbReference type="GeneID" id="27726118"/>
<evidence type="ECO:0000256" key="1">
    <source>
        <dbReference type="ARBA" id="ARBA00004123"/>
    </source>
</evidence>
<accession>A0A084G103</accession>
<dbReference type="GO" id="GO:0008270">
    <property type="term" value="F:zinc ion binding"/>
    <property type="evidence" value="ECO:0007669"/>
    <property type="project" value="UniProtKB-KW"/>
</dbReference>
<evidence type="ECO:0000313" key="8">
    <source>
        <dbReference type="EMBL" id="KEZ41015.1"/>
    </source>
</evidence>
<evidence type="ECO:0000259" key="7">
    <source>
        <dbReference type="Pfam" id="PF04082"/>
    </source>
</evidence>
<evidence type="ECO:0000313" key="9">
    <source>
        <dbReference type="Proteomes" id="UP000028545"/>
    </source>
</evidence>
<proteinExistence type="predicted"/>
<keyword evidence="4" id="KW-0863">Zinc-finger</keyword>
<dbReference type="HOGENOM" id="CLU_1215385_0_0_1"/>